<organism evidence="4">
    <name type="scientific">Lactobacillus sp. JCM 1131</name>
    <dbReference type="NCBI Taxonomy" id="3153753"/>
    <lineage>
        <taxon>Bacteria</taxon>
        <taxon>Bacillati</taxon>
        <taxon>Bacillota</taxon>
        <taxon>Bacilli</taxon>
        <taxon>Lactobacillales</taxon>
        <taxon>Lactobacillaceae</taxon>
        <taxon>Lactobacillus</taxon>
    </lineage>
</organism>
<evidence type="ECO:0000259" key="3">
    <source>
        <dbReference type="Pfam" id="PF04650"/>
    </source>
</evidence>
<feature type="compositionally biased region" description="Basic and acidic residues" evidence="2">
    <location>
        <begin position="118"/>
        <end position="130"/>
    </location>
</feature>
<name>A0AAU7G6G8_9LACO</name>
<dbReference type="Pfam" id="PF20585">
    <property type="entry name" value="Pectate_lyase_5"/>
    <property type="match status" value="1"/>
</dbReference>
<gene>
    <name evidence="4" type="ORF">ABG084_03730</name>
</gene>
<evidence type="ECO:0000256" key="1">
    <source>
        <dbReference type="ARBA" id="ARBA00022729"/>
    </source>
</evidence>
<feature type="compositionally biased region" description="Polar residues" evidence="2">
    <location>
        <begin position="63"/>
        <end position="79"/>
    </location>
</feature>
<dbReference type="GO" id="GO:0016829">
    <property type="term" value="F:lyase activity"/>
    <property type="evidence" value="ECO:0007669"/>
    <property type="project" value="UniProtKB-KW"/>
</dbReference>
<dbReference type="RefSeq" id="WP_041807435.1">
    <property type="nucleotide sequence ID" value="NZ_CP157383.1"/>
</dbReference>
<dbReference type="GeneID" id="93298916"/>
<dbReference type="InterPro" id="IPR005877">
    <property type="entry name" value="YSIRK_signal_dom"/>
</dbReference>
<dbReference type="Pfam" id="PF04650">
    <property type="entry name" value="YSIRK_signal"/>
    <property type="match status" value="1"/>
</dbReference>
<sequence>MLSRKNYQERLRKMEPKKERFSMRKFTVGAASVLIGFSFMGMSNSEKVQAADVNANSKPKVELTSNNEASEANKEQANTEAEKQAALNNNQVDQSTKAKTVANNEVKSETAAAATKAETTKTETAKVSDNKKVETTELQLAKATTNNNQERVAANALRTQKNVTTTSATTRSNDQTQNVTDTSSFINALKDANIGHIVLSNNIDFSQHSASDLNVNNTGSARAVTIEGKGHQLDFGQNAVTFT</sequence>
<accession>A0AAU7G6G8</accession>
<dbReference type="EMBL" id="CP157383">
    <property type="protein sequence ID" value="XBM46239.1"/>
    <property type="molecule type" value="Genomic_DNA"/>
</dbReference>
<reference evidence="4" key="1">
    <citation type="submission" date="2024-05" db="EMBL/GenBank/DDBJ databases">
        <authorList>
            <person name="Lee M.W."/>
            <person name="Lee J.K."/>
            <person name="Kim J.M."/>
            <person name="Choi D.G."/>
            <person name="Baek J.H."/>
            <person name="Bayburt H."/>
            <person name="Jung J.J."/>
            <person name="Han D.M."/>
            <person name="Jeon C.O."/>
        </authorList>
    </citation>
    <scope>NUCLEOTIDE SEQUENCE</scope>
    <source>
        <strain evidence="4">JCM 1131</strain>
    </source>
</reference>
<dbReference type="AlphaFoldDB" id="A0AAU7G6G8"/>
<feature type="region of interest" description="Disordered" evidence="2">
    <location>
        <begin position="51"/>
        <end position="130"/>
    </location>
</feature>
<dbReference type="NCBIfam" id="TIGR01168">
    <property type="entry name" value="YSIRK_signal"/>
    <property type="match status" value="1"/>
</dbReference>
<feature type="compositionally biased region" description="Polar residues" evidence="2">
    <location>
        <begin position="86"/>
        <end position="105"/>
    </location>
</feature>
<feature type="domain" description="YSIRK Gram-positive signal peptide" evidence="3">
    <location>
        <begin position="17"/>
        <end position="41"/>
    </location>
</feature>
<keyword evidence="4" id="KW-0456">Lyase</keyword>
<protein>
    <submittedName>
        <fullName evidence="4">Pectate lyase-like adhesive domain-containing protein</fullName>
    </submittedName>
</protein>
<dbReference type="InterPro" id="IPR046776">
    <property type="entry name" value="Pectate_lyase_5"/>
</dbReference>
<proteinExistence type="predicted"/>
<evidence type="ECO:0000256" key="2">
    <source>
        <dbReference type="SAM" id="MobiDB-lite"/>
    </source>
</evidence>
<evidence type="ECO:0000313" key="4">
    <source>
        <dbReference type="EMBL" id="XBM46239.1"/>
    </source>
</evidence>
<keyword evidence="1" id="KW-0732">Signal</keyword>